<feature type="domain" description="Putative zinc-finger" evidence="1">
    <location>
        <begin position="8"/>
        <end position="41"/>
    </location>
</feature>
<evidence type="ECO:0000313" key="2">
    <source>
        <dbReference type="EMBL" id="KUG25317.1"/>
    </source>
</evidence>
<evidence type="ECO:0000259" key="1">
    <source>
        <dbReference type="Pfam" id="PF13490"/>
    </source>
</evidence>
<proteinExistence type="predicted"/>
<dbReference type="AlphaFoldDB" id="A0A0W8FWM7"/>
<protein>
    <recommendedName>
        <fullName evidence="1">Putative zinc-finger domain-containing protein</fullName>
    </recommendedName>
</protein>
<reference evidence="2" key="1">
    <citation type="journal article" date="2015" name="Proc. Natl. Acad. Sci. U.S.A.">
        <title>Networks of energetic and metabolic interactions define dynamics in microbial communities.</title>
        <authorList>
            <person name="Embree M."/>
            <person name="Liu J.K."/>
            <person name="Al-Bassam M.M."/>
            <person name="Zengler K."/>
        </authorList>
    </citation>
    <scope>NUCLEOTIDE SEQUENCE</scope>
</reference>
<dbReference type="EMBL" id="LNQE01000717">
    <property type="protein sequence ID" value="KUG25317.1"/>
    <property type="molecule type" value="Genomic_DNA"/>
</dbReference>
<sequence>MNTEKATCKEVMNHICDNLGEELDSPRCVAIKTHLDSCDSCKKYFTSVETTIQFYKKYNVEVDDNTHKRLLNFLGLED</sequence>
<name>A0A0W8FWM7_9ZZZZ</name>
<dbReference type="InterPro" id="IPR027383">
    <property type="entry name" value="Znf_put"/>
</dbReference>
<accession>A0A0W8FWM7</accession>
<comment type="caution">
    <text evidence="2">The sequence shown here is derived from an EMBL/GenBank/DDBJ whole genome shotgun (WGS) entry which is preliminary data.</text>
</comment>
<dbReference type="Pfam" id="PF13490">
    <property type="entry name" value="zf-HC2"/>
    <property type="match status" value="1"/>
</dbReference>
<gene>
    <name evidence="2" type="ORF">ASZ90_004858</name>
</gene>
<organism evidence="2">
    <name type="scientific">hydrocarbon metagenome</name>
    <dbReference type="NCBI Taxonomy" id="938273"/>
    <lineage>
        <taxon>unclassified sequences</taxon>
        <taxon>metagenomes</taxon>
        <taxon>ecological metagenomes</taxon>
    </lineage>
</organism>